<keyword evidence="1" id="KW-0472">Membrane</keyword>
<keyword evidence="1" id="KW-0812">Transmembrane</keyword>
<feature type="transmembrane region" description="Helical" evidence="1">
    <location>
        <begin position="144"/>
        <end position="162"/>
    </location>
</feature>
<dbReference type="RefSeq" id="YP_009800346.1">
    <property type="nucleotide sequence ID" value="NC_047951.1"/>
</dbReference>
<dbReference type="GeneID" id="54990842"/>
<reference evidence="2" key="1">
    <citation type="submission" date="2012-06" db="EMBL/GenBank/DDBJ databases">
        <title>Genomic characterization of five bacteriophages specific for Yersinia species.</title>
        <authorList>
            <person name="Skurnik M."/>
            <person name="Nawaz A."/>
            <person name="Happonen L."/>
            <person name="Butcher S."/>
            <person name="Mattinen L."/>
        </authorList>
    </citation>
    <scope>NUCLEOTIDE SEQUENCE [LARGE SCALE GENOMIC DNA]</scope>
</reference>
<proteinExistence type="predicted"/>
<keyword evidence="3" id="KW-1185">Reference proteome</keyword>
<evidence type="ECO:0000313" key="3">
    <source>
        <dbReference type="Proteomes" id="UP000002907"/>
    </source>
</evidence>
<keyword evidence="1" id="KW-1133">Transmembrane helix</keyword>
<protein>
    <submittedName>
        <fullName evidence="2">Uncharacterized protein</fullName>
    </submittedName>
</protein>
<name>I7J3R7_9CAUD</name>
<sequence>MAKKRFVPSAGKGYSRVKAERDALALNARSMDNMLVDLNTDLIQVKGKHKRATEHVRSLVLEIRKLHRDCAVYKQRNHALQAANDDFYQESKALRARCTNVNAVRLTAETEAAKTRHDNKRVVKACSAAEFEARELKRLSNKQWWFNAVSVLVIIGLIVKVIG</sequence>
<dbReference type="EMBL" id="HE956707">
    <property type="protein sequence ID" value="CCI88393.2"/>
    <property type="molecule type" value="Genomic_DNA"/>
</dbReference>
<organism evidence="2 3">
    <name type="scientific">Yersinia phage phiR8-01</name>
    <dbReference type="NCBI Taxonomy" id="1206556"/>
    <lineage>
        <taxon>Viruses</taxon>
        <taxon>Duplodnaviria</taxon>
        <taxon>Heunggongvirae</taxon>
        <taxon>Uroviricota</taxon>
        <taxon>Caudoviricetes</taxon>
        <taxon>Autographivirales</taxon>
        <taxon>Autonotataviridae</taxon>
        <taxon>Melnykvirinae</taxon>
        <taxon>Pienvirus</taxon>
        <taxon>Pienvirus R801</taxon>
    </lineage>
</organism>
<evidence type="ECO:0000256" key="1">
    <source>
        <dbReference type="SAM" id="Phobius"/>
    </source>
</evidence>
<evidence type="ECO:0000313" key="2">
    <source>
        <dbReference type="EMBL" id="CCI88393.2"/>
    </source>
</evidence>
<gene>
    <name evidence="2" type="primary">g012</name>
    <name evidence="2" type="ORF">BN110_023</name>
</gene>
<accession>I7J3R7</accession>
<dbReference type="KEGG" id="vg:54990842"/>
<dbReference type="Proteomes" id="UP000002907">
    <property type="component" value="Segment"/>
</dbReference>